<dbReference type="EC" id="5.2.1.8" evidence="6"/>
<feature type="chain" id="PRO_5043997453" description="Peptidyl-prolyl cis-trans isomerase" evidence="8">
    <location>
        <begin position="21"/>
        <end position="216"/>
    </location>
</feature>
<dbReference type="InterPro" id="IPR001179">
    <property type="entry name" value="PPIase_FKBP_dom"/>
</dbReference>
<dbReference type="PANTHER" id="PTHR43811:SF19">
    <property type="entry name" value="39 KDA FK506-BINDING NUCLEAR PROTEIN"/>
    <property type="match status" value="1"/>
</dbReference>
<feature type="region of interest" description="Disordered" evidence="7">
    <location>
        <begin position="162"/>
        <end position="216"/>
    </location>
</feature>
<dbReference type="KEGG" id="epl:P4G45_05765"/>
<evidence type="ECO:0000256" key="4">
    <source>
        <dbReference type="ARBA" id="ARBA00023235"/>
    </source>
</evidence>
<evidence type="ECO:0000256" key="1">
    <source>
        <dbReference type="ARBA" id="ARBA00000971"/>
    </source>
</evidence>
<evidence type="ECO:0000256" key="3">
    <source>
        <dbReference type="ARBA" id="ARBA00023110"/>
    </source>
</evidence>
<dbReference type="AlphaFoldDB" id="A0AAU7D2W0"/>
<keyword evidence="3 5" id="KW-0697">Rotamase</keyword>
<dbReference type="FunFam" id="3.10.50.40:FF:000006">
    <property type="entry name" value="Peptidyl-prolyl cis-trans isomerase"/>
    <property type="match status" value="1"/>
</dbReference>
<dbReference type="GO" id="GO:0003755">
    <property type="term" value="F:peptidyl-prolyl cis-trans isomerase activity"/>
    <property type="evidence" value="ECO:0007669"/>
    <property type="project" value="UniProtKB-UniRule"/>
</dbReference>
<dbReference type="Pfam" id="PF00254">
    <property type="entry name" value="FKBP_C"/>
    <property type="match status" value="1"/>
</dbReference>
<dbReference type="PROSITE" id="PS50059">
    <property type="entry name" value="FKBP_PPIASE"/>
    <property type="match status" value="1"/>
</dbReference>
<evidence type="ECO:0000256" key="8">
    <source>
        <dbReference type="SAM" id="SignalP"/>
    </source>
</evidence>
<evidence type="ECO:0000256" key="2">
    <source>
        <dbReference type="ARBA" id="ARBA00006577"/>
    </source>
</evidence>
<reference evidence="10" key="1">
    <citation type="submission" date="2023-03" db="EMBL/GenBank/DDBJ databases">
        <title>Edaphobacter sp.</title>
        <authorList>
            <person name="Huber K.J."/>
            <person name="Papendorf J."/>
            <person name="Pilke C."/>
            <person name="Bunk B."/>
            <person name="Sproeer C."/>
            <person name="Pester M."/>
        </authorList>
    </citation>
    <scope>NUCLEOTIDE SEQUENCE</scope>
    <source>
        <strain evidence="10">DSM 109919</strain>
    </source>
</reference>
<dbReference type="PANTHER" id="PTHR43811">
    <property type="entry name" value="FKBP-TYPE PEPTIDYL-PROLYL CIS-TRANS ISOMERASE FKPA"/>
    <property type="match status" value="1"/>
</dbReference>
<comment type="similarity">
    <text evidence="2 6">Belongs to the FKBP-type PPIase family.</text>
</comment>
<feature type="signal peptide" evidence="8">
    <location>
        <begin position="1"/>
        <end position="20"/>
    </location>
</feature>
<evidence type="ECO:0000256" key="6">
    <source>
        <dbReference type="RuleBase" id="RU003915"/>
    </source>
</evidence>
<comment type="catalytic activity">
    <reaction evidence="1 5 6">
        <text>[protein]-peptidylproline (omega=180) = [protein]-peptidylproline (omega=0)</text>
        <dbReference type="Rhea" id="RHEA:16237"/>
        <dbReference type="Rhea" id="RHEA-COMP:10747"/>
        <dbReference type="Rhea" id="RHEA-COMP:10748"/>
        <dbReference type="ChEBI" id="CHEBI:83833"/>
        <dbReference type="ChEBI" id="CHEBI:83834"/>
        <dbReference type="EC" id="5.2.1.8"/>
    </reaction>
</comment>
<dbReference type="SUPFAM" id="SSF54534">
    <property type="entry name" value="FKBP-like"/>
    <property type="match status" value="1"/>
</dbReference>
<proteinExistence type="inferred from homology"/>
<feature type="domain" description="PPIase FKBP-type" evidence="9">
    <location>
        <begin position="72"/>
        <end position="162"/>
    </location>
</feature>
<feature type="compositionally biased region" description="Low complexity" evidence="7">
    <location>
        <begin position="173"/>
        <end position="216"/>
    </location>
</feature>
<keyword evidence="8" id="KW-0732">Signal</keyword>
<accession>A0AAU7D2W0</accession>
<dbReference type="RefSeq" id="WP_348268724.1">
    <property type="nucleotide sequence ID" value="NZ_CP121194.1"/>
</dbReference>
<evidence type="ECO:0000259" key="9">
    <source>
        <dbReference type="PROSITE" id="PS50059"/>
    </source>
</evidence>
<name>A0AAU7D2W0_9BACT</name>
<organism evidence="10">
    <name type="scientific">Edaphobacter paludis</name>
    <dbReference type="NCBI Taxonomy" id="3035702"/>
    <lineage>
        <taxon>Bacteria</taxon>
        <taxon>Pseudomonadati</taxon>
        <taxon>Acidobacteriota</taxon>
        <taxon>Terriglobia</taxon>
        <taxon>Terriglobales</taxon>
        <taxon>Acidobacteriaceae</taxon>
        <taxon>Edaphobacter</taxon>
    </lineage>
</organism>
<protein>
    <recommendedName>
        <fullName evidence="6">Peptidyl-prolyl cis-trans isomerase</fullName>
        <ecNumber evidence="6">5.2.1.8</ecNumber>
    </recommendedName>
</protein>
<gene>
    <name evidence="10" type="ORF">P4G45_05765</name>
</gene>
<evidence type="ECO:0000256" key="7">
    <source>
        <dbReference type="SAM" id="MobiDB-lite"/>
    </source>
</evidence>
<sequence>MKLMLSSLALLATITVASTAQTTTHKTTVVHHHPATTSPVPKIPRVPGIPKPLYSLKYIDIIIGKGPIAETQKWYTVRYTGWLPDGTKFDSSYDHPGGEPISFPYGAKRVIIGWDTGFEGMHVGGKRRLFIPYQLAYGETGRPPVIPAKSNLVFDVELVSMSDTQPEPPAPKPAAADSTSQPEAGSAPAESPAQETKPAAAASGAQTQSSSHPEAL</sequence>
<evidence type="ECO:0000256" key="5">
    <source>
        <dbReference type="PROSITE-ProRule" id="PRU00277"/>
    </source>
</evidence>
<evidence type="ECO:0000313" key="10">
    <source>
        <dbReference type="EMBL" id="XBH11236.1"/>
    </source>
</evidence>
<dbReference type="InterPro" id="IPR046357">
    <property type="entry name" value="PPIase_dom_sf"/>
</dbReference>
<dbReference type="EMBL" id="CP121194">
    <property type="protein sequence ID" value="XBH11236.1"/>
    <property type="molecule type" value="Genomic_DNA"/>
</dbReference>
<dbReference type="Gene3D" id="3.10.50.40">
    <property type="match status" value="1"/>
</dbReference>
<keyword evidence="4 5" id="KW-0413">Isomerase</keyword>